<evidence type="ECO:0000313" key="2">
    <source>
        <dbReference type="Proteomes" id="UP000754644"/>
    </source>
</evidence>
<dbReference type="Proteomes" id="UP000754644">
    <property type="component" value="Unassembled WGS sequence"/>
</dbReference>
<accession>A0A973A7X4</accession>
<comment type="caution">
    <text evidence="1">The sequence shown here is derived from an EMBL/GenBank/DDBJ whole genome shotgun (WGS) entry which is preliminary data.</text>
</comment>
<proteinExistence type="predicted"/>
<sequence>MDQETFNIDRLSAEEIIGIVQSDDVTAEQLDLLAAHTLHRNRQLQQQVEALGKITSQIERRLKELKGR</sequence>
<evidence type="ECO:0000313" key="1">
    <source>
        <dbReference type="EMBL" id="NQV64575.1"/>
    </source>
</evidence>
<dbReference type="AlphaFoldDB" id="A0A973A7X4"/>
<protein>
    <submittedName>
        <fullName evidence="1">Uncharacterized protein</fullName>
    </submittedName>
</protein>
<organism evidence="1 2">
    <name type="scientific">SAR86 cluster bacterium</name>
    <dbReference type="NCBI Taxonomy" id="2030880"/>
    <lineage>
        <taxon>Bacteria</taxon>
        <taxon>Pseudomonadati</taxon>
        <taxon>Pseudomonadota</taxon>
        <taxon>Gammaproteobacteria</taxon>
        <taxon>SAR86 cluster</taxon>
    </lineage>
</organism>
<dbReference type="EMBL" id="JABMOJ010000157">
    <property type="protein sequence ID" value="NQV64575.1"/>
    <property type="molecule type" value="Genomic_DNA"/>
</dbReference>
<reference evidence="1" key="1">
    <citation type="submission" date="2020-05" db="EMBL/GenBank/DDBJ databases">
        <title>Sulfur intermediates as new biogeochemical hubs in an aquatic model microbial ecosystem.</title>
        <authorList>
            <person name="Vigneron A."/>
        </authorList>
    </citation>
    <scope>NUCLEOTIDE SEQUENCE</scope>
    <source>
        <strain evidence="1">Bin.250</strain>
    </source>
</reference>
<gene>
    <name evidence="1" type="ORF">HQ497_04340</name>
</gene>
<name>A0A973A7X4_9GAMM</name>